<dbReference type="GO" id="GO:0005254">
    <property type="term" value="F:chloride channel activity"/>
    <property type="evidence" value="ECO:0007669"/>
    <property type="project" value="InterPro"/>
</dbReference>
<evidence type="ECO:0000256" key="3">
    <source>
        <dbReference type="ARBA" id="ARBA00022475"/>
    </source>
</evidence>
<keyword evidence="5 9" id="KW-1133">Transmembrane helix</keyword>
<organism evidence="10 11">
    <name type="scientific">Methylobacter tundripaludum (strain ATCC BAA-1195 / DSM 17260 / SV96)</name>
    <dbReference type="NCBI Taxonomy" id="697282"/>
    <lineage>
        <taxon>Bacteria</taxon>
        <taxon>Pseudomonadati</taxon>
        <taxon>Pseudomonadota</taxon>
        <taxon>Gammaproteobacteria</taxon>
        <taxon>Methylococcales</taxon>
        <taxon>Methylococcaceae</taxon>
        <taxon>Methylobacter</taxon>
    </lineage>
</organism>
<dbReference type="STRING" id="697282.Mettu_2998"/>
<dbReference type="PANTHER" id="PTHR33281">
    <property type="entry name" value="UPF0187 PROTEIN YNEE"/>
    <property type="match status" value="1"/>
</dbReference>
<keyword evidence="3" id="KW-1003">Cell membrane</keyword>
<evidence type="ECO:0000256" key="8">
    <source>
        <dbReference type="ARBA" id="ARBA00034708"/>
    </source>
</evidence>
<dbReference type="AlphaFoldDB" id="G3J2C2"/>
<evidence type="ECO:0000256" key="1">
    <source>
        <dbReference type="ARBA" id="ARBA00004651"/>
    </source>
</evidence>
<evidence type="ECO:0008006" key="12">
    <source>
        <dbReference type="Google" id="ProtNLM"/>
    </source>
</evidence>
<evidence type="ECO:0000256" key="4">
    <source>
        <dbReference type="ARBA" id="ARBA00022692"/>
    </source>
</evidence>
<protein>
    <recommendedName>
        <fullName evidence="12">Bestrophin, RFP-TM, chloride channel</fullName>
    </recommendedName>
</protein>
<gene>
    <name evidence="10" type="ORF">Mettu_2998</name>
</gene>
<evidence type="ECO:0000313" key="11">
    <source>
        <dbReference type="Proteomes" id="UP000004664"/>
    </source>
</evidence>
<name>G3J2C2_METTV</name>
<dbReference type="InterPro" id="IPR044669">
    <property type="entry name" value="YneE/VCCN1/2-like"/>
</dbReference>
<dbReference type="EMBL" id="JH109154">
    <property type="protein sequence ID" value="EGW19878.1"/>
    <property type="molecule type" value="Genomic_DNA"/>
</dbReference>
<keyword evidence="2" id="KW-0813">Transport</keyword>
<dbReference type="OrthoDB" id="445589at2"/>
<evidence type="ECO:0000256" key="7">
    <source>
        <dbReference type="ARBA" id="ARBA00023136"/>
    </source>
</evidence>
<proteinExistence type="inferred from homology"/>
<feature type="transmembrane region" description="Helical" evidence="9">
    <location>
        <begin position="33"/>
        <end position="51"/>
    </location>
</feature>
<keyword evidence="7 9" id="KW-0472">Membrane</keyword>
<dbReference type="RefSeq" id="WP_006894088.1">
    <property type="nucleotide sequence ID" value="NZ_JH109154.1"/>
</dbReference>
<comment type="similarity">
    <text evidence="8">Belongs to the anion channel-forming bestrophin (TC 1.A.46) family.</text>
</comment>
<dbReference type="GO" id="GO:0005886">
    <property type="term" value="C:plasma membrane"/>
    <property type="evidence" value="ECO:0007669"/>
    <property type="project" value="UniProtKB-SubCell"/>
</dbReference>
<dbReference type="Pfam" id="PF25539">
    <property type="entry name" value="Bestrophin_2"/>
    <property type="match status" value="1"/>
</dbReference>
<evidence type="ECO:0000256" key="5">
    <source>
        <dbReference type="ARBA" id="ARBA00022989"/>
    </source>
</evidence>
<sequence length="319" mass="36161">MANPVELELHSNKGESPGFFRGALMWRGSVTPLVLPTLLIMSCYPLLLVLLDQYWRPLPHLDVTPFEYTGVVLGLVLVFRTNAGHERWWEARKLWGGIVNQSRNIVIEALHYGPHDPAWREAMVKWTIAFSAAAKESLRNSKNFDDLAGVLSEQELNELKSAEHMPLFAASKMAFLLQKARSGYQHIDGFGFWALEGQRILLIDHIGGCERILKTPMPLVYAIKTRRFILLFLLLLPFSLIEQAGFITVLIFFLVAYPLLSLDRIGIELQNPFNIKNLSHLPLHSICDTIKRQCLALLEQSQVEHVFNFDQSGNQACSA</sequence>
<dbReference type="PANTHER" id="PTHR33281:SF19">
    <property type="entry name" value="VOLTAGE-DEPENDENT ANION CHANNEL-FORMING PROTEIN YNEE"/>
    <property type="match status" value="1"/>
</dbReference>
<reference evidence="10 11" key="1">
    <citation type="submission" date="2011-06" db="EMBL/GenBank/DDBJ databases">
        <title>Genomic sequence of Methylobacter tundripaludum SV96.</title>
        <authorList>
            <consortium name="US DOE Joint Genome Institute"/>
            <person name="Lucas S."/>
            <person name="Han J."/>
            <person name="Lapidus A."/>
            <person name="Cheng J.-F."/>
            <person name="Goodwin L."/>
            <person name="Pitluck S."/>
            <person name="Held B."/>
            <person name="Detter J.C."/>
            <person name="Han C."/>
            <person name="Tapia R."/>
            <person name="Land M."/>
            <person name="Hauser L."/>
            <person name="Kyrpides N."/>
            <person name="Ivanova N."/>
            <person name="Ovchinnikova G."/>
            <person name="Pagani I."/>
            <person name="Klotz M.G."/>
            <person name="Dispirito A.A."/>
            <person name="Murrell J.C."/>
            <person name="Dunfield P."/>
            <person name="Kalyuzhnaya M.G."/>
            <person name="Svenning M."/>
            <person name="Trotsenko Y.A."/>
            <person name="Stein L.Y."/>
            <person name="Woyke T."/>
        </authorList>
    </citation>
    <scope>NUCLEOTIDE SEQUENCE [LARGE SCALE GENOMIC DNA]</scope>
    <source>
        <strain evidence="11">ATCC BAA-1195 / DSM 17260 / SV96</strain>
    </source>
</reference>
<dbReference type="eggNOG" id="COG3781">
    <property type="taxonomic scope" value="Bacteria"/>
</dbReference>
<dbReference type="HOGENOM" id="CLU_029790_4_1_6"/>
<evidence type="ECO:0000313" key="10">
    <source>
        <dbReference type="EMBL" id="EGW19878.1"/>
    </source>
</evidence>
<evidence type="ECO:0000256" key="9">
    <source>
        <dbReference type="SAM" id="Phobius"/>
    </source>
</evidence>
<comment type="subcellular location">
    <subcellularLocation>
        <location evidence="1">Cell membrane</location>
        <topology evidence="1">Multi-pass membrane protein</topology>
    </subcellularLocation>
</comment>
<keyword evidence="4 9" id="KW-0812">Transmembrane</keyword>
<feature type="transmembrane region" description="Helical" evidence="9">
    <location>
        <begin position="228"/>
        <end position="260"/>
    </location>
</feature>
<keyword evidence="6" id="KW-0406">Ion transport</keyword>
<evidence type="ECO:0000256" key="6">
    <source>
        <dbReference type="ARBA" id="ARBA00023065"/>
    </source>
</evidence>
<accession>G3J2C2</accession>
<dbReference type="Proteomes" id="UP000004664">
    <property type="component" value="Unassembled WGS sequence"/>
</dbReference>
<keyword evidence="11" id="KW-1185">Reference proteome</keyword>
<evidence type="ECO:0000256" key="2">
    <source>
        <dbReference type="ARBA" id="ARBA00022448"/>
    </source>
</evidence>